<dbReference type="Proteomes" id="UP000887569">
    <property type="component" value="Unplaced"/>
</dbReference>
<protein>
    <submittedName>
        <fullName evidence="2">Ovule protein</fullName>
    </submittedName>
</protein>
<sequence>MIRHSTRYSLVDIPLSTIFIEWTVAHLSTTCAESITTTHNNVVLVHKCVYVYLSTWQFQIGGKCSHRRMISILHSRYHRQQQVDLFMYSEAEVSIIFQWELNSWKPYLKEMVSFTKYANFWGNNGLKISENFVN</sequence>
<proteinExistence type="predicted"/>
<organism evidence="1 2">
    <name type="scientific">Parascaris univalens</name>
    <name type="common">Nematode worm</name>
    <dbReference type="NCBI Taxonomy" id="6257"/>
    <lineage>
        <taxon>Eukaryota</taxon>
        <taxon>Metazoa</taxon>
        <taxon>Ecdysozoa</taxon>
        <taxon>Nematoda</taxon>
        <taxon>Chromadorea</taxon>
        <taxon>Rhabditida</taxon>
        <taxon>Spirurina</taxon>
        <taxon>Ascaridomorpha</taxon>
        <taxon>Ascaridoidea</taxon>
        <taxon>Ascarididae</taxon>
        <taxon>Parascaris</taxon>
    </lineage>
</organism>
<dbReference type="AlphaFoldDB" id="A0A915ARU2"/>
<evidence type="ECO:0000313" key="1">
    <source>
        <dbReference type="Proteomes" id="UP000887569"/>
    </source>
</evidence>
<name>A0A915ARU2_PARUN</name>
<dbReference type="WBParaSite" id="PgR012_g004_t02">
    <property type="protein sequence ID" value="PgR012_g004_t02"/>
    <property type="gene ID" value="PgR012_g004"/>
</dbReference>
<evidence type="ECO:0000313" key="2">
    <source>
        <dbReference type="WBParaSite" id="PgR012_g004_t02"/>
    </source>
</evidence>
<keyword evidence="1" id="KW-1185">Reference proteome</keyword>
<reference evidence="2" key="1">
    <citation type="submission" date="2022-11" db="UniProtKB">
        <authorList>
            <consortium name="WormBaseParasite"/>
        </authorList>
    </citation>
    <scope>IDENTIFICATION</scope>
</reference>
<accession>A0A915ARU2</accession>